<dbReference type="InterPro" id="IPR051172">
    <property type="entry name" value="Chlamydia_OmcB"/>
</dbReference>
<dbReference type="InterPro" id="IPR008966">
    <property type="entry name" value="Adhesion_dom_sf"/>
</dbReference>
<evidence type="ECO:0000313" key="2">
    <source>
        <dbReference type="EMBL" id="OGD63181.1"/>
    </source>
</evidence>
<dbReference type="Pfam" id="PF01345">
    <property type="entry name" value="DUF11"/>
    <property type="match status" value="2"/>
</dbReference>
<gene>
    <name evidence="2" type="ORF">A2215_01850</name>
</gene>
<dbReference type="Gene3D" id="2.60.40.740">
    <property type="match status" value="1"/>
</dbReference>
<dbReference type="PANTHER" id="PTHR34819:SF3">
    <property type="entry name" value="CELL SURFACE PROTEIN"/>
    <property type="match status" value="1"/>
</dbReference>
<dbReference type="NCBIfam" id="TIGR01451">
    <property type="entry name" value="B_ant_repeat"/>
    <property type="match status" value="2"/>
</dbReference>
<dbReference type="InterPro" id="IPR001434">
    <property type="entry name" value="OmcB-like_DUF11"/>
</dbReference>
<accession>A0A1F5E772</accession>
<feature type="domain" description="DUF11" evidence="1">
    <location>
        <begin position="386"/>
        <end position="485"/>
    </location>
</feature>
<reference evidence="2 3" key="1">
    <citation type="journal article" date="2016" name="Nat. Commun.">
        <title>Thousands of microbial genomes shed light on interconnected biogeochemical processes in an aquifer system.</title>
        <authorList>
            <person name="Anantharaman K."/>
            <person name="Brown C.T."/>
            <person name="Hug L.A."/>
            <person name="Sharon I."/>
            <person name="Castelle C.J."/>
            <person name="Probst A.J."/>
            <person name="Thomas B.C."/>
            <person name="Singh A."/>
            <person name="Wilkins M.J."/>
            <person name="Karaoz U."/>
            <person name="Brodie E.L."/>
            <person name="Williams K.H."/>
            <person name="Hubbard S.S."/>
            <person name="Banfield J.F."/>
        </authorList>
    </citation>
    <scope>NUCLEOTIDE SEQUENCE [LARGE SCALE GENOMIC DNA]</scope>
</reference>
<organism evidence="2 3">
    <name type="scientific">Candidatus Berkelbacteria bacterium RIFOXYA2_FULL_43_10</name>
    <dbReference type="NCBI Taxonomy" id="1797472"/>
    <lineage>
        <taxon>Bacteria</taxon>
        <taxon>Candidatus Berkelbacteria</taxon>
    </lineage>
</organism>
<dbReference type="EMBL" id="MEZY01000038">
    <property type="protein sequence ID" value="OGD63181.1"/>
    <property type="molecule type" value="Genomic_DNA"/>
</dbReference>
<comment type="caution">
    <text evidence="2">The sequence shown here is derived from an EMBL/GenBank/DDBJ whole genome shotgun (WGS) entry which is preliminary data.</text>
</comment>
<evidence type="ECO:0000313" key="3">
    <source>
        <dbReference type="Proteomes" id="UP000178583"/>
    </source>
</evidence>
<dbReference type="Proteomes" id="UP000178583">
    <property type="component" value="Unassembled WGS sequence"/>
</dbReference>
<feature type="domain" description="DUF11" evidence="1">
    <location>
        <begin position="245"/>
        <end position="287"/>
    </location>
</feature>
<sequence length="511" mass="54880">MNIFSKMKGMFARAKECVGKSKIKKVAVAAAALVMLSTAVITPTIADEANSGTPRFNFLQNDLEMLTAANYTKGQPNWADPVTGQYKADAGDEVVFRFYFHNGMENTTAHNVILKAALPTGFSTQARVASTLDSDETSPITDTVVDGRIVGYANGYSEIDLASAGRLEYVPGSTKIWRENPDQWGISLPDGITSGAGLNIGSVQGCWQYSGYVTFKAVVKSPAEISIDKYVAYPGTTTWSKSLDNVKENETIAYRIRVENDGQSAAPNVLVKDMLPSNVTYIPGTTTFFGPDTPPNGYIMQDGITGNGMIVEVIRPGHDNAISFVFQAKIGRNLPYNSQGTWEGVNAGTATYNSRTVRSQATVTVTGAASIRVEKTVWETSSSQWVETNHVKLGDTITYRIIVTNTGDRDHNNLVVNDVIPVYTRYIDGSTKVNGVTVADGITGSGINVGSLARGRSVTIVFRVRTVGCPPLGDYTITNTAYATTNLVTGISDIARTILRMDPVVGPGVGQ</sequence>
<proteinExistence type="predicted"/>
<dbReference type="InterPro" id="IPR047589">
    <property type="entry name" value="DUF11_rpt"/>
</dbReference>
<protein>
    <recommendedName>
        <fullName evidence="1">DUF11 domain-containing protein</fullName>
    </recommendedName>
</protein>
<dbReference type="PANTHER" id="PTHR34819">
    <property type="entry name" value="LARGE CYSTEINE-RICH PERIPLASMIC PROTEIN OMCB"/>
    <property type="match status" value="1"/>
</dbReference>
<dbReference type="SUPFAM" id="SSF49401">
    <property type="entry name" value="Bacterial adhesins"/>
    <property type="match status" value="1"/>
</dbReference>
<evidence type="ECO:0000259" key="1">
    <source>
        <dbReference type="Pfam" id="PF01345"/>
    </source>
</evidence>
<name>A0A1F5E772_9BACT</name>
<dbReference type="AlphaFoldDB" id="A0A1F5E772"/>